<accession>A0ABR5CK92</accession>
<dbReference type="Proteomes" id="UP000052068">
    <property type="component" value="Unassembled WGS sequence"/>
</dbReference>
<gene>
    <name evidence="2" type="ORF">RS75_24490</name>
</gene>
<proteinExistence type="predicted"/>
<feature type="compositionally biased region" description="Polar residues" evidence="1">
    <location>
        <begin position="223"/>
        <end position="235"/>
    </location>
</feature>
<dbReference type="RefSeq" id="WP_045025212.1">
    <property type="nucleotide sequence ID" value="NZ_JWJH01000052.1"/>
</dbReference>
<dbReference type="EMBL" id="JWJH01000052">
    <property type="protein sequence ID" value="KJF65201.1"/>
    <property type="molecule type" value="Genomic_DNA"/>
</dbReference>
<protein>
    <submittedName>
        <fullName evidence="2">Uncharacterized protein</fullName>
    </submittedName>
</protein>
<comment type="caution">
    <text evidence="2">The sequence shown here is derived from an EMBL/GenBank/DDBJ whole genome shotgun (WGS) entry which is preliminary data.</text>
</comment>
<feature type="compositionally biased region" description="Basic and acidic residues" evidence="1">
    <location>
        <begin position="266"/>
        <end position="280"/>
    </location>
</feature>
<feature type="region of interest" description="Disordered" evidence="1">
    <location>
        <begin position="323"/>
        <end position="345"/>
    </location>
</feature>
<feature type="region of interest" description="Disordered" evidence="1">
    <location>
        <begin position="220"/>
        <end position="280"/>
    </location>
</feature>
<evidence type="ECO:0000256" key="1">
    <source>
        <dbReference type="SAM" id="MobiDB-lite"/>
    </source>
</evidence>
<organism evidence="2 3">
    <name type="scientific">Rhizobium nepotum 39/7</name>
    <dbReference type="NCBI Taxonomy" id="1368418"/>
    <lineage>
        <taxon>Bacteria</taxon>
        <taxon>Pseudomonadati</taxon>
        <taxon>Pseudomonadota</taxon>
        <taxon>Alphaproteobacteria</taxon>
        <taxon>Hyphomicrobiales</taxon>
        <taxon>Rhizobiaceae</taxon>
        <taxon>Rhizobium/Agrobacterium group</taxon>
        <taxon>Rhizobium</taxon>
    </lineage>
</organism>
<evidence type="ECO:0000313" key="3">
    <source>
        <dbReference type="Proteomes" id="UP000052068"/>
    </source>
</evidence>
<sequence length="379" mass="43609">MNEEPWSLEGIKDAMKRDLNKDPLDIAREKQERRLAQEKADRITDNIPYQLREKREFLWENIPEASIDKRIDDRRKAEGIAENMQPELDAAQARARVNARSEMTEEILKEVFGQRTMDRHYGYTPEGDWKRHVDSLKLNLRDRVNYEAESKGTRLTPEKLDEEEALQNIRNISTDGIRGPSDDEIKRLIEMAKKNGHWPLPKLHPGPNAYSDFQKFCARTAGHDNSNGHTGNSPANKLPATPEAPPPHRGRLRKLQARQEPALADIKQREQPRVNDHEEGRLPQLERQRFRDLFKALLKNVSQKIMGREEQKPSPGMRAAAASTTAPVARVHQKQEVYRGNSSSAREISPLEIAKAVSTRRAMIENRDRVERERSPLSL</sequence>
<keyword evidence="3" id="KW-1185">Reference proteome</keyword>
<reference evidence="2 3" key="1">
    <citation type="submission" date="2015-03" db="EMBL/GenBank/DDBJ databases">
        <title>Draft Genome Sequences of Agrobacterium nepotum Strain 39/7T (= CFBP 7436T = LMG 26435T) and Agrobacterium sp. Strain KFB 330 (= CFBP 8308 = LMG 28674).</title>
        <authorList>
            <person name="Kuzmanovic N."/>
            <person name="Pulawska J."/>
            <person name="Obradovic A."/>
        </authorList>
    </citation>
    <scope>NUCLEOTIDE SEQUENCE [LARGE SCALE GENOMIC DNA]</scope>
    <source>
        <strain evidence="2 3">39/7</strain>
    </source>
</reference>
<name>A0ABR5CK92_9HYPH</name>
<evidence type="ECO:0000313" key="2">
    <source>
        <dbReference type="EMBL" id="KJF65201.1"/>
    </source>
</evidence>